<dbReference type="InterPro" id="IPR032675">
    <property type="entry name" value="LRR_dom_sf"/>
</dbReference>
<dbReference type="InterPro" id="IPR006553">
    <property type="entry name" value="Leu-rich_rpt_Cys-con_subtyp"/>
</dbReference>
<dbReference type="Gramene" id="RZC63219">
    <property type="protein sequence ID" value="RZC63219"/>
    <property type="gene ID" value="C5167_024962"/>
</dbReference>
<protein>
    <recommendedName>
        <fullName evidence="1">F-box/LRR-repeat protein 15-like leucin rich repeat domain-containing protein</fullName>
    </recommendedName>
</protein>
<dbReference type="OMA" id="CQLMIAY"/>
<sequence>MGTGCIAVGCKKLKLLDLKWCFSLSDLGVGLVAVKCKQLQSLDLSYIPITNKCLPAIFELPYLKSLALVGCCFIDDEGLANIRRGSMSLETLNMSNCPNVSHLGLSAVTNGAVSLCQLMIAYGSPVTVSLTDCMQRHPVLQSVKLDGCQVTSSALKAIGDCCISLRDLSLSKCVGVLDDGLSLLVAWHKELNKLDISCCREITRLSVDSITNSCTSLTSLRMESCSLVSREAFISIGKRCHFLEELDFTDTEVDDEGLKSISRGSRLSVLRIGICLNITNEGLIHVGMHCPKLVELDLYRSPSTTDLGIALIASGCPNLEIINLAYSTDIIDNSILSLSKLGITNRAEDVFGRRGNRQLKQLWRLRGLLERLSLPLIVLLICCISLFTTFKSTTNRPGIHSGDLLVETATEQDGSVSNITVQPTVFQALTLAVRKASQSICS</sequence>
<proteinExistence type="predicted"/>
<dbReference type="SMART" id="SM00367">
    <property type="entry name" value="LRR_CC"/>
    <property type="match status" value="11"/>
</dbReference>
<dbReference type="Gene3D" id="3.80.10.10">
    <property type="entry name" value="Ribonuclease Inhibitor"/>
    <property type="match status" value="3"/>
</dbReference>
<reference evidence="2 3" key="1">
    <citation type="journal article" date="2018" name="Science">
        <title>The opium poppy genome and morphinan production.</title>
        <authorList>
            <person name="Guo L."/>
            <person name="Winzer T."/>
            <person name="Yang X."/>
            <person name="Li Y."/>
            <person name="Ning Z."/>
            <person name="He Z."/>
            <person name="Teodor R."/>
            <person name="Lu Y."/>
            <person name="Bowser T.A."/>
            <person name="Graham I.A."/>
            <person name="Ye K."/>
        </authorList>
    </citation>
    <scope>NUCLEOTIDE SEQUENCE [LARGE SCALE GENOMIC DNA]</scope>
    <source>
        <strain evidence="3">cv. HN1</strain>
        <tissue evidence="2">Leaves</tissue>
    </source>
</reference>
<dbReference type="PANTHER" id="PTHR13318:SF105">
    <property type="entry name" value="F-BOX_LRR-REPEAT PROTEIN 3"/>
    <property type="match status" value="1"/>
</dbReference>
<feature type="domain" description="F-box/LRR-repeat protein 15-like leucin rich repeat" evidence="1">
    <location>
        <begin position="9"/>
        <end position="119"/>
    </location>
</feature>
<dbReference type="Proteomes" id="UP000316621">
    <property type="component" value="Chromosome 5"/>
</dbReference>
<keyword evidence="3" id="KW-1185">Reference proteome</keyword>
<evidence type="ECO:0000313" key="2">
    <source>
        <dbReference type="EMBL" id="RZC63219.1"/>
    </source>
</evidence>
<accession>A0A4Y7JTX1</accession>
<evidence type="ECO:0000313" key="3">
    <source>
        <dbReference type="Proteomes" id="UP000316621"/>
    </source>
</evidence>
<dbReference type="GO" id="GO:0019005">
    <property type="term" value="C:SCF ubiquitin ligase complex"/>
    <property type="evidence" value="ECO:0007669"/>
    <property type="project" value="TreeGrafter"/>
</dbReference>
<dbReference type="PANTHER" id="PTHR13318">
    <property type="entry name" value="PARTNER OF PAIRED, ISOFORM B-RELATED"/>
    <property type="match status" value="1"/>
</dbReference>
<dbReference type="GO" id="GO:0031146">
    <property type="term" value="P:SCF-dependent proteasomal ubiquitin-dependent protein catabolic process"/>
    <property type="evidence" value="ECO:0007669"/>
    <property type="project" value="TreeGrafter"/>
</dbReference>
<dbReference type="STRING" id="3469.A0A4Y7JTX1"/>
<organism evidence="2 3">
    <name type="scientific">Papaver somniferum</name>
    <name type="common">Opium poppy</name>
    <dbReference type="NCBI Taxonomy" id="3469"/>
    <lineage>
        <taxon>Eukaryota</taxon>
        <taxon>Viridiplantae</taxon>
        <taxon>Streptophyta</taxon>
        <taxon>Embryophyta</taxon>
        <taxon>Tracheophyta</taxon>
        <taxon>Spermatophyta</taxon>
        <taxon>Magnoliopsida</taxon>
        <taxon>Ranunculales</taxon>
        <taxon>Papaveraceae</taxon>
        <taxon>Papaveroideae</taxon>
        <taxon>Papaver</taxon>
    </lineage>
</organism>
<dbReference type="SUPFAM" id="SSF52047">
    <property type="entry name" value="RNI-like"/>
    <property type="match status" value="2"/>
</dbReference>
<feature type="domain" description="F-box/LRR-repeat protein 15-like leucin rich repeat" evidence="1">
    <location>
        <begin position="158"/>
        <end position="338"/>
    </location>
</feature>
<dbReference type="Pfam" id="PF25372">
    <property type="entry name" value="DUF7885"/>
    <property type="match status" value="2"/>
</dbReference>
<dbReference type="InterPro" id="IPR057207">
    <property type="entry name" value="FBXL15_LRR"/>
</dbReference>
<name>A0A4Y7JTX1_PAPSO</name>
<dbReference type="EMBL" id="CM010719">
    <property type="protein sequence ID" value="RZC63219.1"/>
    <property type="molecule type" value="Genomic_DNA"/>
</dbReference>
<evidence type="ECO:0000259" key="1">
    <source>
        <dbReference type="Pfam" id="PF25372"/>
    </source>
</evidence>
<dbReference type="AlphaFoldDB" id="A0A4Y7JTX1"/>
<gene>
    <name evidence="2" type="ORF">C5167_024962</name>
</gene>